<evidence type="ECO:0000256" key="5">
    <source>
        <dbReference type="ARBA" id="ARBA00022969"/>
    </source>
</evidence>
<evidence type="ECO:0000259" key="8">
    <source>
        <dbReference type="PROSITE" id="PS51782"/>
    </source>
</evidence>
<dbReference type="InterPro" id="IPR018392">
    <property type="entry name" value="LysM"/>
</dbReference>
<dbReference type="Pfam" id="PF01510">
    <property type="entry name" value="Amidase_2"/>
    <property type="match status" value="1"/>
</dbReference>
<dbReference type="Gene3D" id="2.30.30.40">
    <property type="entry name" value="SH3 Domains"/>
    <property type="match status" value="1"/>
</dbReference>
<gene>
    <name evidence="9" type="ORF">EDD62_1681</name>
</gene>
<keyword evidence="4" id="KW-0378">Hydrolase</keyword>
<dbReference type="Proteomes" id="UP000277108">
    <property type="component" value="Unassembled WGS sequence"/>
</dbReference>
<dbReference type="SUPFAM" id="SSF54106">
    <property type="entry name" value="LysM domain"/>
    <property type="match status" value="1"/>
</dbReference>
<name>A0A3N5CCL5_9BACL</name>
<dbReference type="Gene3D" id="3.40.80.10">
    <property type="entry name" value="Peptidoglycan recognition protein-like"/>
    <property type="match status" value="1"/>
</dbReference>
<evidence type="ECO:0000256" key="1">
    <source>
        <dbReference type="ARBA" id="ARBA00001561"/>
    </source>
</evidence>
<dbReference type="EC" id="3.5.1.28" evidence="3"/>
<dbReference type="SUPFAM" id="SSF55846">
    <property type="entry name" value="N-acetylmuramoyl-L-alanine amidase-like"/>
    <property type="match status" value="1"/>
</dbReference>
<evidence type="ECO:0000256" key="3">
    <source>
        <dbReference type="ARBA" id="ARBA00011901"/>
    </source>
</evidence>
<evidence type="ECO:0000256" key="6">
    <source>
        <dbReference type="ARBA" id="ARBA00023287"/>
    </source>
</evidence>
<keyword evidence="5" id="KW-0749">Sporulation</keyword>
<dbReference type="EMBL" id="RKRK01000006">
    <property type="protein sequence ID" value="RPF54721.1"/>
    <property type="molecule type" value="Genomic_DNA"/>
</dbReference>
<evidence type="ECO:0000256" key="7">
    <source>
        <dbReference type="ARBA" id="ARBA00023316"/>
    </source>
</evidence>
<evidence type="ECO:0000313" key="9">
    <source>
        <dbReference type="EMBL" id="RPF54721.1"/>
    </source>
</evidence>
<keyword evidence="6" id="KW-0178">Competence</keyword>
<dbReference type="CDD" id="cd00118">
    <property type="entry name" value="LysM"/>
    <property type="match status" value="1"/>
</dbReference>
<evidence type="ECO:0000256" key="4">
    <source>
        <dbReference type="ARBA" id="ARBA00022801"/>
    </source>
</evidence>
<dbReference type="GO" id="GO:0008745">
    <property type="term" value="F:N-acetylmuramoyl-L-alanine amidase activity"/>
    <property type="evidence" value="ECO:0007669"/>
    <property type="project" value="UniProtKB-EC"/>
</dbReference>
<evidence type="ECO:0000313" key="10">
    <source>
        <dbReference type="Proteomes" id="UP000277108"/>
    </source>
</evidence>
<dbReference type="InterPro" id="IPR036779">
    <property type="entry name" value="LysM_dom_sf"/>
</dbReference>
<dbReference type="Pfam" id="PF25606">
    <property type="entry name" value="SH3b_P2"/>
    <property type="match status" value="1"/>
</dbReference>
<dbReference type="InterPro" id="IPR051206">
    <property type="entry name" value="NAMLAA_amidase_2"/>
</dbReference>
<dbReference type="GO" id="GO:0030435">
    <property type="term" value="P:sporulation resulting in formation of a cellular spore"/>
    <property type="evidence" value="ECO:0007669"/>
    <property type="project" value="UniProtKB-KW"/>
</dbReference>
<comment type="caution">
    <text evidence="9">The sequence shown here is derived from an EMBL/GenBank/DDBJ whole genome shotgun (WGS) entry which is preliminary data.</text>
</comment>
<dbReference type="InterPro" id="IPR002502">
    <property type="entry name" value="Amidase_domain"/>
</dbReference>
<dbReference type="CDD" id="cd06583">
    <property type="entry name" value="PGRP"/>
    <property type="match status" value="1"/>
</dbReference>
<dbReference type="AlphaFoldDB" id="A0A3N5CCL5"/>
<protein>
    <recommendedName>
        <fullName evidence="3">N-acetylmuramoyl-L-alanine amidase</fullName>
        <ecNumber evidence="3">3.5.1.28</ecNumber>
    </recommendedName>
</protein>
<keyword evidence="7" id="KW-0961">Cell wall biogenesis/degradation</keyword>
<dbReference type="GO" id="GO:0071555">
    <property type="term" value="P:cell wall organization"/>
    <property type="evidence" value="ECO:0007669"/>
    <property type="project" value="UniProtKB-KW"/>
</dbReference>
<dbReference type="OrthoDB" id="2416895at2"/>
<dbReference type="InterPro" id="IPR036505">
    <property type="entry name" value="Amidase/PGRP_sf"/>
</dbReference>
<reference evidence="9 10" key="1">
    <citation type="submission" date="2018-11" db="EMBL/GenBank/DDBJ databases">
        <title>Genomic Encyclopedia of Type Strains, Phase IV (KMG-IV): sequencing the most valuable type-strain genomes for metagenomic binning, comparative biology and taxonomic classification.</title>
        <authorList>
            <person name="Goeker M."/>
        </authorList>
    </citation>
    <scope>NUCLEOTIDE SEQUENCE [LARGE SCALE GENOMIC DNA]</scope>
    <source>
        <strain evidence="9 10">DSM 29158</strain>
    </source>
</reference>
<dbReference type="SMART" id="SM00644">
    <property type="entry name" value="Ami_2"/>
    <property type="match status" value="1"/>
</dbReference>
<dbReference type="Pfam" id="PF01476">
    <property type="entry name" value="LysM"/>
    <property type="match status" value="1"/>
</dbReference>
<dbReference type="PANTHER" id="PTHR30417:SF11">
    <property type="entry name" value="N-ACETYLMURAMOYL-L-ALANINE AMIDASE XLYA"/>
    <property type="match status" value="1"/>
</dbReference>
<accession>A0A3N5CCL5</accession>
<dbReference type="GO" id="GO:0030420">
    <property type="term" value="P:establishment of competence for transformation"/>
    <property type="evidence" value="ECO:0007669"/>
    <property type="project" value="UniProtKB-KW"/>
</dbReference>
<keyword evidence="10" id="KW-1185">Reference proteome</keyword>
<dbReference type="Gene3D" id="3.10.350.10">
    <property type="entry name" value="LysM domain"/>
    <property type="match status" value="1"/>
</dbReference>
<dbReference type="GO" id="GO:0009254">
    <property type="term" value="P:peptidoglycan turnover"/>
    <property type="evidence" value="ECO:0007669"/>
    <property type="project" value="TreeGrafter"/>
</dbReference>
<comment type="similarity">
    <text evidence="2">Belongs to the N-acetylmuramoyl-L-alanine amidase 2 family.</text>
</comment>
<proteinExistence type="inferred from homology"/>
<dbReference type="PANTHER" id="PTHR30417">
    <property type="entry name" value="N-ACETYLMURAMOYL-L-ALANINE AMIDASE AMID"/>
    <property type="match status" value="1"/>
</dbReference>
<dbReference type="InterPro" id="IPR057958">
    <property type="entry name" value="SH3b_P2_dom"/>
</dbReference>
<dbReference type="PROSITE" id="PS51782">
    <property type="entry name" value="LYSM"/>
    <property type="match status" value="1"/>
</dbReference>
<comment type="catalytic activity">
    <reaction evidence="1">
        <text>Hydrolyzes the link between N-acetylmuramoyl residues and L-amino acid residues in certain cell-wall glycopeptides.</text>
        <dbReference type="EC" id="3.5.1.28"/>
    </reaction>
</comment>
<dbReference type="SMART" id="SM00257">
    <property type="entry name" value="LysM"/>
    <property type="match status" value="1"/>
</dbReference>
<dbReference type="RefSeq" id="WP_123808568.1">
    <property type="nucleotide sequence ID" value="NZ_RKRK01000006.1"/>
</dbReference>
<sequence length="358" mass="40841">MSYKIVNMWTPKSKWAIKATYPMKPTTITVHNTANTARARGEASYMNSNNNYTSYHVAVDDKEVVQLIPFNRNAWHAGNLTGNRTSIGVEICYSMDNGYNGSKSERYKQAEDNAATYIAHVLTQYGWGVDRVRKHEDWSGKYCPHKMLSTNSWRDFLRLIQRKMDEINGDKKTSKQVTKKVKKQRNTYIVRKGDTLWGIANDHGITVSQLKSLNNLRSNVLQIGQKLTVVKPKSEPKKPNTDWDWSGTFTSNSSIVVRRGYPSLKSKKVPSNSYLRKGDWVNFDHLFYKDGYWWIRFKYSTKGSSTAYFFAPVGKKETGIGFSSANQKGRLWGEVTKLNSGATSGVKSWYTKGAVNHH</sequence>
<evidence type="ECO:0000256" key="2">
    <source>
        <dbReference type="ARBA" id="ARBA00007553"/>
    </source>
</evidence>
<organism evidence="9 10">
    <name type="scientific">Abyssicoccus albus</name>
    <dbReference type="NCBI Taxonomy" id="1817405"/>
    <lineage>
        <taxon>Bacteria</taxon>
        <taxon>Bacillati</taxon>
        <taxon>Bacillota</taxon>
        <taxon>Bacilli</taxon>
        <taxon>Bacillales</taxon>
        <taxon>Abyssicoccaceae</taxon>
    </lineage>
</organism>
<dbReference type="GO" id="GO:0009253">
    <property type="term" value="P:peptidoglycan catabolic process"/>
    <property type="evidence" value="ECO:0007669"/>
    <property type="project" value="InterPro"/>
</dbReference>
<feature type="domain" description="LysM" evidence="8">
    <location>
        <begin position="186"/>
        <end position="229"/>
    </location>
</feature>